<sequence>MRITIETRTLCTSTILMEHTLVLKLLGQLLHVNRRVVGGKSSVDKKQIGSVFSHAHAAHTARPLPAETLRQPAGVRPGPPTLGLLTPNFTYRPSSFFCLLKV</sequence>
<reference evidence="1" key="1">
    <citation type="submission" date="2021-12" db="EMBL/GenBank/DDBJ databases">
        <authorList>
            <person name="Martin H S."/>
        </authorList>
    </citation>
    <scope>NUCLEOTIDE SEQUENCE</scope>
</reference>
<feature type="non-terminal residue" evidence="1">
    <location>
        <position position="102"/>
    </location>
</feature>
<evidence type="ECO:0000313" key="2">
    <source>
        <dbReference type="Proteomes" id="UP000838878"/>
    </source>
</evidence>
<gene>
    <name evidence="1" type="ORF">BINO364_LOCUS9521</name>
</gene>
<proteinExistence type="predicted"/>
<dbReference type="Proteomes" id="UP000838878">
    <property type="component" value="Chromosome 4"/>
</dbReference>
<evidence type="ECO:0000313" key="1">
    <source>
        <dbReference type="EMBL" id="CAH0723730.1"/>
    </source>
</evidence>
<keyword evidence="2" id="KW-1185">Reference proteome</keyword>
<dbReference type="EMBL" id="OV170224">
    <property type="protein sequence ID" value="CAH0723730.1"/>
    <property type="molecule type" value="Genomic_DNA"/>
</dbReference>
<accession>A0A8J9VNU8</accession>
<organism evidence="1 2">
    <name type="scientific">Brenthis ino</name>
    <name type="common">lesser marbled fritillary</name>
    <dbReference type="NCBI Taxonomy" id="405034"/>
    <lineage>
        <taxon>Eukaryota</taxon>
        <taxon>Metazoa</taxon>
        <taxon>Ecdysozoa</taxon>
        <taxon>Arthropoda</taxon>
        <taxon>Hexapoda</taxon>
        <taxon>Insecta</taxon>
        <taxon>Pterygota</taxon>
        <taxon>Neoptera</taxon>
        <taxon>Endopterygota</taxon>
        <taxon>Lepidoptera</taxon>
        <taxon>Glossata</taxon>
        <taxon>Ditrysia</taxon>
        <taxon>Papilionoidea</taxon>
        <taxon>Nymphalidae</taxon>
        <taxon>Heliconiinae</taxon>
        <taxon>Argynnini</taxon>
        <taxon>Brenthis</taxon>
    </lineage>
</organism>
<dbReference type="AlphaFoldDB" id="A0A8J9VNU8"/>
<name>A0A8J9VNU8_9NEOP</name>
<protein>
    <submittedName>
        <fullName evidence="1">Uncharacterized protein</fullName>
    </submittedName>
</protein>